<dbReference type="EMBL" id="JAPZVP010000016">
    <property type="protein sequence ID" value="MDA1361760.1"/>
    <property type="molecule type" value="Genomic_DNA"/>
</dbReference>
<feature type="domain" description="Choice-of-anchor A" evidence="3">
    <location>
        <begin position="76"/>
        <end position="388"/>
    </location>
</feature>
<feature type="compositionally biased region" description="Polar residues" evidence="1">
    <location>
        <begin position="402"/>
        <end position="417"/>
    </location>
</feature>
<evidence type="ECO:0000256" key="1">
    <source>
        <dbReference type="SAM" id="MobiDB-lite"/>
    </source>
</evidence>
<feature type="region of interest" description="Disordered" evidence="1">
    <location>
        <begin position="400"/>
        <end position="504"/>
    </location>
</feature>
<feature type="compositionally biased region" description="Acidic residues" evidence="1">
    <location>
        <begin position="466"/>
        <end position="479"/>
    </location>
</feature>
<name>A0A9X3PN03_9ACTN</name>
<dbReference type="AlphaFoldDB" id="A0A9X3PN03"/>
<feature type="compositionally biased region" description="Acidic residues" evidence="1">
    <location>
        <begin position="443"/>
        <end position="458"/>
    </location>
</feature>
<feature type="compositionally biased region" description="Acidic residues" evidence="1">
    <location>
        <begin position="488"/>
        <end position="497"/>
    </location>
</feature>
<feature type="compositionally biased region" description="Acidic residues" evidence="1">
    <location>
        <begin position="419"/>
        <end position="436"/>
    </location>
</feature>
<accession>A0A9X3PN03</accession>
<dbReference type="InterPro" id="IPR026588">
    <property type="entry name" value="Choice_anch_A"/>
</dbReference>
<feature type="transmembrane region" description="Helical" evidence="2">
    <location>
        <begin position="514"/>
        <end position="534"/>
    </location>
</feature>
<keyword evidence="2" id="KW-1133">Transmembrane helix</keyword>
<dbReference type="Pfam" id="PF20597">
    <property type="entry name" value="pAdhesive_15"/>
    <property type="match status" value="1"/>
</dbReference>
<comment type="caution">
    <text evidence="4">The sequence shown here is derived from an EMBL/GenBank/DDBJ whole genome shotgun (WGS) entry which is preliminary data.</text>
</comment>
<reference evidence="4" key="1">
    <citation type="submission" date="2022-12" db="EMBL/GenBank/DDBJ databases">
        <title>Gycomyces niveus sp.nov.,a novel actinomycete isolated from soil in Shouguan.</title>
        <authorList>
            <person name="Yang X."/>
        </authorList>
    </citation>
    <scope>NUCLEOTIDE SEQUENCE</scope>
    <source>
        <strain evidence="4">NEAU-A15</strain>
    </source>
</reference>
<keyword evidence="2" id="KW-0472">Membrane</keyword>
<evidence type="ECO:0000313" key="4">
    <source>
        <dbReference type="EMBL" id="MDA1361760.1"/>
    </source>
</evidence>
<dbReference type="Proteomes" id="UP001146067">
    <property type="component" value="Unassembled WGS sequence"/>
</dbReference>
<evidence type="ECO:0000259" key="3">
    <source>
        <dbReference type="Pfam" id="PF20597"/>
    </source>
</evidence>
<sequence>MTGTGVVRLIRDSSHQQSTTVHSRGSAMPKSPSNPRYRLRAGRLAVLGAAGIVTAAVLATAGTVPVAQAAPVTVDPLAPALGFNAFVEDETVLVSTESEGGIATGGNLVVSGSYNVNIHDASTFTAPGDSVPSALVVGGQVDFTQDPAASVVQVHDYVKVGDLAGADVLNTDSNNASVNTRLVVDAADYNSTPRIELNLQQPIDSVGPASPIDFDAAFAELRLNAADLWACDANEIAMQDSQGGTVPKGEVQQNQQIRITLPDDGDPATTNILNVTGEDLNAMSDLTFVNEPTEGQPLLINVDTSGTGGELDWRVASQAGISGLQAPYILWNFNDATRLRITSGDTVEGSILAPDADYSDIDPSNVEGQIIAKNASLGEVGENGGEIHQFPFAATFACETDVSPTESPSDDNGTGSQEPDGDDDTTDADESGEPDEPCPHESDEPDPSDQPGSEEPDGPDGSNEPGSDEPGSEEPDGPDGSDRTDGPDGTDESDPDSDSVSGARCALAATGGEIAAFAAVSAVLVAGGAVALIASRSRRTDESE</sequence>
<proteinExistence type="predicted"/>
<evidence type="ECO:0000256" key="2">
    <source>
        <dbReference type="SAM" id="Phobius"/>
    </source>
</evidence>
<protein>
    <submittedName>
        <fullName evidence="4">Choice-of-anchor A family protein</fullName>
    </submittedName>
</protein>
<feature type="region of interest" description="Disordered" evidence="1">
    <location>
        <begin position="1"/>
        <end position="35"/>
    </location>
</feature>
<dbReference type="NCBIfam" id="TIGR04215">
    <property type="entry name" value="choice_anch_A"/>
    <property type="match status" value="1"/>
</dbReference>
<keyword evidence="2" id="KW-0812">Transmembrane</keyword>
<organism evidence="4 5">
    <name type="scientific">Glycomyces luteolus</name>
    <dbReference type="NCBI Taxonomy" id="2670330"/>
    <lineage>
        <taxon>Bacteria</taxon>
        <taxon>Bacillati</taxon>
        <taxon>Actinomycetota</taxon>
        <taxon>Actinomycetes</taxon>
        <taxon>Glycomycetales</taxon>
        <taxon>Glycomycetaceae</taxon>
        <taxon>Glycomyces</taxon>
    </lineage>
</organism>
<gene>
    <name evidence="4" type="ORF">O1R50_19180</name>
</gene>
<feature type="transmembrane region" description="Helical" evidence="2">
    <location>
        <begin position="44"/>
        <end position="67"/>
    </location>
</feature>
<keyword evidence="5" id="KW-1185">Reference proteome</keyword>
<evidence type="ECO:0000313" key="5">
    <source>
        <dbReference type="Proteomes" id="UP001146067"/>
    </source>
</evidence>